<protein>
    <submittedName>
        <fullName evidence="1">Uncharacterized protein</fullName>
    </submittedName>
</protein>
<proteinExistence type="predicted"/>
<name>A0A9X3XTB2_9CLOT</name>
<sequence length="85" mass="9314">QEIDGTFQAGVWFYKDGNAGAGSTRKNLENEIVKGKWIKVVVSGKAKNVDTKSVAFVIGFDKNCEVYISKPKLERGNKATDFTVA</sequence>
<evidence type="ECO:0000313" key="1">
    <source>
        <dbReference type="EMBL" id="MDC4242762.1"/>
    </source>
</evidence>
<reference evidence="1" key="1">
    <citation type="submission" date="2022-05" db="EMBL/GenBank/DDBJ databases">
        <title>Draft genome sequence of Clostridium tertium strain CP3 isolated from Peru.</title>
        <authorList>
            <person name="Hurtado R."/>
            <person name="Lima L."/>
            <person name="Sousa T."/>
            <person name="Jaiswal A.K."/>
            <person name="Tiwari S."/>
            <person name="Maturrano L."/>
            <person name="Brenig B."/>
            <person name="Azevedo V."/>
        </authorList>
    </citation>
    <scope>NUCLEOTIDE SEQUENCE</scope>
    <source>
        <strain evidence="1">CP3</strain>
    </source>
</reference>
<dbReference type="RefSeq" id="WP_272470984.1">
    <property type="nucleotide sequence ID" value="NZ_JAMRYU010000156.1"/>
</dbReference>
<feature type="non-terminal residue" evidence="1">
    <location>
        <position position="1"/>
    </location>
</feature>
<dbReference type="EMBL" id="JAMRYU010000156">
    <property type="protein sequence ID" value="MDC4242762.1"/>
    <property type="molecule type" value="Genomic_DNA"/>
</dbReference>
<comment type="caution">
    <text evidence="1">The sequence shown here is derived from an EMBL/GenBank/DDBJ whole genome shotgun (WGS) entry which is preliminary data.</text>
</comment>
<evidence type="ECO:0000313" key="2">
    <source>
        <dbReference type="Proteomes" id="UP001141183"/>
    </source>
</evidence>
<gene>
    <name evidence="1" type="ORF">NE398_21850</name>
</gene>
<keyword evidence="2" id="KW-1185">Reference proteome</keyword>
<dbReference type="AlphaFoldDB" id="A0A9X3XTB2"/>
<organism evidence="1 2">
    <name type="scientific">Clostridium tertium</name>
    <dbReference type="NCBI Taxonomy" id="1559"/>
    <lineage>
        <taxon>Bacteria</taxon>
        <taxon>Bacillati</taxon>
        <taxon>Bacillota</taxon>
        <taxon>Clostridia</taxon>
        <taxon>Eubacteriales</taxon>
        <taxon>Clostridiaceae</taxon>
        <taxon>Clostridium</taxon>
    </lineage>
</organism>
<dbReference type="Proteomes" id="UP001141183">
    <property type="component" value="Unassembled WGS sequence"/>
</dbReference>
<feature type="non-terminal residue" evidence="1">
    <location>
        <position position="85"/>
    </location>
</feature>
<accession>A0A9X3XTB2</accession>